<dbReference type="Proteomes" id="UP000184226">
    <property type="component" value="Unassembled WGS sequence"/>
</dbReference>
<evidence type="ECO:0000313" key="1">
    <source>
        <dbReference type="EMBL" id="SHG93641.1"/>
    </source>
</evidence>
<proteinExistence type="predicted"/>
<protein>
    <submittedName>
        <fullName evidence="1">Uncharacterized protein</fullName>
    </submittedName>
</protein>
<dbReference type="EMBL" id="FQXE01000001">
    <property type="protein sequence ID" value="SHG93641.1"/>
    <property type="molecule type" value="Genomic_DNA"/>
</dbReference>
<evidence type="ECO:0000313" key="2">
    <source>
        <dbReference type="Proteomes" id="UP000184226"/>
    </source>
</evidence>
<organism evidence="1 2">
    <name type="scientific">Pollutimonas bauzanensis</name>
    <dbReference type="NCBI Taxonomy" id="658167"/>
    <lineage>
        <taxon>Bacteria</taxon>
        <taxon>Pseudomonadati</taxon>
        <taxon>Pseudomonadota</taxon>
        <taxon>Betaproteobacteria</taxon>
        <taxon>Burkholderiales</taxon>
        <taxon>Alcaligenaceae</taxon>
        <taxon>Pollutimonas</taxon>
    </lineage>
</organism>
<gene>
    <name evidence="1" type="ORF">SAMN04488135_101630</name>
</gene>
<reference evidence="1 2" key="1">
    <citation type="submission" date="2016-11" db="EMBL/GenBank/DDBJ databases">
        <authorList>
            <person name="Jaros S."/>
            <person name="Januszkiewicz K."/>
            <person name="Wedrychowicz H."/>
        </authorList>
    </citation>
    <scope>NUCLEOTIDE SEQUENCE [LARGE SCALE GENOMIC DNA]</scope>
    <source>
        <strain evidence="1 2">CGMCC 1.10190</strain>
    </source>
</reference>
<name>A0A1M5NVS9_9BURK</name>
<sequence length="214" mass="22105">MLDGIPGAPQSEGSLSGETVALSVNNAWRFSAADTGNMALEAPEGGAAIPDTSLGDSGLDYRYGYTGFTVVAQNLVGAAPGSVTVRMAYSTPLPADKLLVYALTLDGGKEKYKLLPQDAWSRVDDRTLDVTFQDNGGWDIDSAQGVVRAGIAPVQNTLGGFEEKSGNGGGSAGGAVLLGLLAVLGLRRVAPSGMAYRSMAGRLPWRRRGAGEGR</sequence>
<dbReference type="STRING" id="658167.SAMN04488135_101630"/>
<keyword evidence="2" id="KW-1185">Reference proteome</keyword>
<dbReference type="AlphaFoldDB" id="A0A1M5NVS9"/>
<accession>A0A1M5NVS9</accession>